<dbReference type="Pfam" id="PF00681">
    <property type="entry name" value="Plectin"/>
    <property type="match status" value="20"/>
</dbReference>
<keyword evidence="3" id="KW-0597">Phosphoprotein</keyword>
<dbReference type="SUPFAM" id="SSF75399">
    <property type="entry name" value="Plakin repeat"/>
    <property type="match status" value="10"/>
</dbReference>
<evidence type="ECO:0000256" key="4">
    <source>
        <dbReference type="ARBA" id="ARBA00022737"/>
    </source>
</evidence>
<dbReference type="InterPro" id="IPR043197">
    <property type="entry name" value="Plakin"/>
</dbReference>
<evidence type="ECO:0000256" key="2">
    <source>
        <dbReference type="ARBA" id="ARBA00009109"/>
    </source>
</evidence>
<dbReference type="GO" id="GO:0042995">
    <property type="term" value="C:cell projection"/>
    <property type="evidence" value="ECO:0007669"/>
    <property type="project" value="UniProtKB-SubCell"/>
</dbReference>
<dbReference type="GO" id="GO:0005737">
    <property type="term" value="C:cytoplasm"/>
    <property type="evidence" value="ECO:0007669"/>
    <property type="project" value="TreeGrafter"/>
</dbReference>
<feature type="region of interest" description="Disordered" evidence="7">
    <location>
        <begin position="5660"/>
        <end position="5684"/>
    </location>
</feature>
<dbReference type="PANTHER" id="PTHR23169:SF21">
    <property type="entry name" value="EPIPLAKIN"/>
    <property type="match status" value="1"/>
</dbReference>
<evidence type="ECO:0000313" key="8">
    <source>
        <dbReference type="EMBL" id="KAJ1194975.1"/>
    </source>
</evidence>
<dbReference type="GO" id="GO:0005198">
    <property type="term" value="F:structural molecule activity"/>
    <property type="evidence" value="ECO:0007669"/>
    <property type="project" value="TreeGrafter"/>
</dbReference>
<organism evidence="8 9">
    <name type="scientific">Pleurodeles waltl</name>
    <name type="common">Iberian ribbed newt</name>
    <dbReference type="NCBI Taxonomy" id="8319"/>
    <lineage>
        <taxon>Eukaryota</taxon>
        <taxon>Metazoa</taxon>
        <taxon>Chordata</taxon>
        <taxon>Craniata</taxon>
        <taxon>Vertebrata</taxon>
        <taxon>Euteleostomi</taxon>
        <taxon>Amphibia</taxon>
        <taxon>Batrachia</taxon>
        <taxon>Caudata</taxon>
        <taxon>Salamandroidea</taxon>
        <taxon>Salamandridae</taxon>
        <taxon>Pleurodelinae</taxon>
        <taxon>Pleurodeles</taxon>
    </lineage>
</organism>
<dbReference type="InterPro" id="IPR001101">
    <property type="entry name" value="Plectin_repeat"/>
</dbReference>
<dbReference type="GO" id="GO:1990254">
    <property type="term" value="F:keratin filament binding"/>
    <property type="evidence" value="ECO:0007669"/>
    <property type="project" value="TreeGrafter"/>
</dbReference>
<sequence>MTEEKMADAQRKMATQEIGARGGFASEEDLKNALESIKVQVNVGEFKGKHVSVWDLLHSSYINEGKRQELLKNYRLTVKEIITIVTRTIDDVAKTEIHLDEEHINKFKSVTVEVRVGEYKEQKVTLWELLNSKYISEKKRKELLKRFQAGEMSESELIKIITTIIVETEERSSKLKFKGLRRQVTASELLTSEIIDQKTLTELTQGSKTVEEVTQMDVVKRYLEGTSCIAGVFVPSKTDPGKKEKMSIYKAMSKRFLRPGTALVLLEAQAATGFIIDPLNNKKLSVDEALAAEVIDKSLYPKLLSAERGVTGYTDPYTGQKISLFQAMNKELIVKDHGIRLLEAQIATGGIIDPVHSHRVPVEVAYKRGYFDEEMNQILSDPSDDTKGFFDPNTHENLTYMQLLERCVRDSETGLYMLDVVQKGAPKNEGGIKSQMFLKNKFTHITSGHFQGKQVSVWELINYYYTSEEKRQEILKRYESGTLTIDELTTNILTIIRETENKSNSQNLNGTTIDGVVSNENEAGNTQKNITSTTVIIQQNQVDGEKKDTSVEKTAPQFDEKDQINRALQFINIDITAGDFQGQRKTVWDLLHSTYTPEDKRNDHLKRHKTAVEEIINSLITTIEKKEEVNEIIKQDQQECTSAHPTNKEDVPQVGDIEKALRSITVDVKVGRYKGQKVTVWELLHSEYITDGQREEMLKNYKLTVKEIIDIITRTVKDETDSFFVDQETTNTLTSLTTDISVGEYKGQKVSVWVLLNSKYISDKKRKELLKRFQAGEMSESELIKIITTIIVETEERSSKLKFKGLRRQVTASELLTSEIIDQKTLTELTQGSKTVEEVTQMDVVKRYLEGTSCIAGVFVPSKTDPGKKEKMSIYQAMWKGFLRPGTALVLLEAQAATGFIIDPLNNRKLSVDEALAAEVIDQSLYPKLLSAERGVTGYTDPYSGQKISLFQAMNKELIVKDHGIRLLEAQIATGGIIDPVHSHRVPVEVAYKRGYFDEEINQILSDPSDDTKGFFDPNSHENLTYMQLLERCVRDSETGLYLLDVSVWELINYYYTSEEKRQEILKRYESGTLTIDELITSILIIIKETENKSDSQNLNGTTIDGVVSNENEAGNTHKNITSTTVIIQQNQVDGEKKDTSVKKTAPQFDEKDQINRALQFINIDISAGDFQGQRKTVWDLLHSKYTPEDKRNDHLKRHKTAVEEIINSLITTIEKKEEVNEIIKQDQQEGTSAHPTNKEDVPQVGDIEKALRSITVDVKVGRYKGQKVTVWDLLHSEYITDGQREEMLKNYKLTVKEIIDIITRTVNDETDSFFIDQETSNTLTSLTTDISVGEYKGQKVSVWVLLNSKYISEKKRKELLKRFQAGEMSESEIIKIITTIIVETEERSSKLKFKGLRRQVTASELLTSEIIDQKTLTELTQGSKTVEEVTQMDVVKRYLEGTSCIAGVFVPSKTDPGKKEKMSIYKAMSKRFLRPGTALVLLEAQAATGFIIDPLNNKKLSVDEALAADVIDQSLYPKLLSAERGVTGYTDPYSGQKISLFQAMNKELIVKDHGIRLLEAQIATGGIIDPVHSHRVPVEVAYKRGYFDEEMNQILSDPSDDTKGFFDPNTHENLTYMQLLERCVLDSETGLYMLDVVEKGAPKYKGGIKSLMFLKNKFTQITSGHFQGKQVSVWELINYYYTSEEKRQEILKRYESGTLTIDELITNILTIIRETENKSDSQNLNGTTIDGVVSNENEAGNTQKNITSTTVIIQQNQVDGEKKATSVKKTAPQFDDKDQINRALQFINIDITAGDFQGQRKTVWDLLHSTYTPEDKRNDHLKRHKTAVEEIINSLITTIEKKEEVNEIIKQDQQEGTSAHPTNKEDVPQVGDIEKALLSITVDVKVGRYKGQKVTVWDLLHSEYITDGQREEMLKNYKLTVKEIIDIITRTVNDETDSFFVDQEKTNTLTSLTTDISVGEYKGQKVSVWVLLNSKYISDKKRKELLKRFQAGEMSESELIKIITTIIVETEERSSKLKFKGLRRQVTASELLTSEIIDQKTLTELTQGSKTVEEVTQMDVVKRYLEGTSCIAGVFVPSKTDPGKKEIMSIYKAMSKRFLRPGTALVLLEAQAATGFIIDPLNNKKLSVDEALAAEVIDQSLYPKLLSAERGVTGYTDPYSGQKISLFQAMNKELIVKDHGIRLLEAQIATGGIIDPVHSHRVPVEVAYKRGYFDEEMNQILSDPSDDTKGFFDPNTHENLTYMQLLERCVLDSETGLYMLDVVEKGAPKYEGGIKSLMFLKNKFTHITSGHFQGKQVSVWELINYYYTSEEKRQEILKRYESGTLTIDELITNILTIIKETGNKSDSQNLNGTTIDGVVSNENEAGNTQKNITSTTVIIQQNQVDGEKKDTSVKKTAPQFDEKDQINRALQFINIDISAGDFQGQRKTVWDLLHSKYTPEDKRNDHLKRHKTAVEEIINSLITTIEKKEEVNEIIKQDQQEGTSAHPTNKEDVPQVGDIEKALRSITVDVKVGRYKGQKVTVWDLLHSEYITDGQREEMLKNYKLTVKEIIDIITRTVKDETDSFFVDQETTNTLTSLTTDISVGEYKGQKVSVWVLLNSKYISDKKRKELLKRFQAGEMSESELIKIITTIIVETEERSSKLKFKGLRRQVTASELLTSEIIDQKTLTELTQGSKTVEEVTQMDVVKRYLEGTSCIAGVFVPSKTDPGKKEKMSIYKAMSKRFLRPGTALVLLEAQAATGFIIDPLNNKKLSVDEALAADVIDQSLYPKLLSAERGVTGYTDPYSGQKISLFQAMNKELIVKDHGIRLLEAQIATGGIIDPVHSHRVPVEVAYKRGYFDEEMNQILSDPSDDTKGFFDPNTHENLTYMQLLERCVLDSETGLYMLDVVEKGAPKYEGGIKSLMFLKNKFTHITSGHFQGKQVSVWELINYYYTSEEKRQEILKRYESGTLIIDELITNILTIIKETGNKSDSQNLNGTTIDGVVSNENEAGNTQKNITSTTVIIQQNQVDGEQKATSVKKTAPQFDEKDQINRALQFINIDITAGDFQGQRKTVWDLLHSKYTPEDKQNDHLKRHKTAVEEIINSLITTIEKKEEVNEIIKQDQQEGTSAHPTNKKDVPQVGDIEKALRSITVDVKVGRYKGQKVTVWDLLHSEYITDGQREELLKNYKLTVKEIIDIITRTVKDETDSFFVDQETTNTLTSLTTDISVGEYKGQKVSVWVLLNSKYISDKKRKELLKRFQAGEMSESELIKIITTIIVETEERSSKLKFKGLRRQVTASELLTSEIIDQKTLTELTQGSKTVEEVTQMDVVKRYLEGTSCIAGVFVPSKTDPGKKEKMSIYKAMSKRFLRPGTALVLLEAQAATGFIIDPLNNKKLSVDEALAAEVIDQSLYPKLLSAERGVTGYTDPYSGQKISLFQAMNKELIVKDHGIRLLEAQIATGGIIDPVHSHRVPVEVAYKRGYFDEEMNQILSDPSDDTKGFFDPNTHENLTYMQLLERCVLDSETGLYMLDVVEKGAPKYEGGIKSLMFLKNKFTHITSGHYQGKQVSVWELINYYYTSEEKRQEILKRYESGTLTIDELITNILTIIKETENKSDSQNLNGTTIDGVVSNENEAGNTQKNITSTTVIIQQNQVDGEKKATSVEKTAPQFDDKDQINRALQFINIDITAGDFQGQRKTVWDLLHSKYTPEDKRNDHLKRHKTAVEEIINSLITTIEKKEEVNEIIKQDQQECTSAHPTNKEDVPQVGDIEKALRSITVDVKVGRYKGQKVTVWDLLHSEYITDGQREEMLKNYKLTVKEIIDIITRTVNDETDSFFVDQEKTNTLTSLTTDISVGEYKGQKVSVWVLLNSKYISDKKRKELLKRFQAGEMSESELIKIITTIIVETEERSSKLKFKGLRRQVTASELLTSEIIDQKTLTELTQGSKTVEEVTQMDVVKRYLEGTSCIAGVFVPSKTDPGKKEKMSIYKAMSKRFLRPGTALVLLEAQAATGFIIDPLNNKKLSVDEALAAEVIDQSLYPKLLSAERGVTGYTDPYSGQKISLFQAMNKELIVKDHGIRLLEAQIATGGIIDPVHSHRVPVEVAYKRGYFDEEMNQILSDPSDDTKGFFDPNTHENLTYMQLLERCVLDSETGLYMLDVVEKGAPKYEGAIKSLMFLKNKFTHITSGHYQGKQVSVWELINYYYTSEEKRQEILKRYESGTLTIDELITNILTIIKETGNKSDSQNLNGTTIDGVVSNENEAGNTQKNITSTTVIIQQNQVDGEKKATSVEKTAPQFDDKDQINRALQFINIDITAGDFQGQRKTVWDLLHSKYTPEDKRNDHLKRHKTAVEEIINSLITTIEKKEEVNEIIKQDQQECTSAHPTNKEDVPQVGDIEKALRSITVDVKVGRYKGQKVTVWDLLHSEYITDGQREEMLKNYKLTVKEIIDIITRTVNDETDSFFVDQETTNTLTSLTTDISVGEYKGQKVSVWVLLNSKYISDKKRKELLKRFQAGGMSESELIKIITTIIVETEERSSKLKFKGLRRQVTASELLTLEIIDQKTLTELTQGSKTVEEVTQMDVVKRYLEGTSCIAGVFVPSKTDPGKKEKMSIYEAMWKGFLRPGTALVLLEAQAATGFIIDPLNNRKLSVDEALAADVIDQSLYPKLLSAERGVTGYTDPYSGQKISLFQAMNKELIVKDHGIRLLEAQIATGGIIDPVHSHRVPVEVAYKRGYFDEEMNQILSDPSDDTKGFFDPNTHENLTYMQLLERCVLDSETGLYLLDVLGKGAPKYEGGLKSLTFLKNKFTHITSGHFQGKQVSVWELINYYYTSEEKRQEILKRYESGTLTIDELITNILTIIKETEQKNVSQTVNGTTVGGMSSNKNEAGNTQKNIKSTVFINQQAQHNGKKEDPSVDKTGPQSNEKDQINRALQFINVDITAGDFQGQRKTVWDLLHSTYMQTDIRHNLLNKHKATVEKIQSVLSPTLLAAEEGRGISEETQHALESKLIDISLGEFRGQKLSLWELLNSNYIAEEKRKDLLEKYQSGTITLEQLVTIIITIIEESYPTEEALRNALQDIKINVTEGQIQGQMCSVWDLLHSGAIAKDKRHELLDKCRLTVREIATAVSNVINEWGARKEGLDLNDALMISQLGEADSWQVDEKTQSHLQDTLVEIPLGQFKGQKMSLWDILESTYVSKLKKSEILQKYKSGELTLQEMTKTLVTIIEKTEERRSMLMFKGLRRQVSAAELFTSEIIDKKTLDELTQGSKTLEQVNQIDSVKRYLEGTSCIAGVLLPLKKGQSKREKMSIHQAMQKNILRPGTALVLLEAQAATGFIIDPVQNKKLSVDEAVSAGVVGQDLHTKLLSAERAVTGYRDPYTEKQISLFQAMKKDLIVKDHGIRLLEAQIATGGIIDPVHSHRVPVEVAYKRGYFDEEMNHILSDPSDDTKGFFDPNTHENLTYMQLLERCVQDPETRLYMLDVAEKGTSWFQIDKQLKGLMQSALAEAPLGMFSRENISIWDLFFSRYITEGQRQELLHGFKSGKLTFEQLKTVLVTSIEENKGKVSSKKKDIEDTEQRTEITFSSKSGNADTRISKGKYDGHSESDQDGHRKSEEEIKNTLKYFHVNIPQLESHTFSLWTVLCSKHYPKERKQILFKRYTSAIEDVITILTSTLKETETEHSSLDQKDTAKGASDESDSQTREVLEGVNVKITAGEFKGQALSVWELLHSKYISEEKRSELLRKYKSGELTLEELIRIVTTTIEEFEERSSKLKFKGLRRQVTASELLSSEIIDTKTLTDLTQGKKTLEEVTQMDSVRRYLEGTNCIAGVFVASKKDPTKMEKMSIYEAMGRRILRPGTALVLLEAQAATGFMINPVTNEKLSVDEAVSAGVIGQELHAKLLSAEKAVTGYTDPYTGQKISLFQAMNKDLIVKDHGIRLLEAQIATGGIIDPVQSHRVPVAVAYKRGYFDEEMNQILSDPSDDTKGFFDPNTHENLTYMQLLERGIQDPETGLCLLSVNYK</sequence>
<dbReference type="Proteomes" id="UP001066276">
    <property type="component" value="Chromosome 2_2"/>
</dbReference>
<dbReference type="GO" id="GO:0045110">
    <property type="term" value="P:intermediate filament bundle assembly"/>
    <property type="evidence" value="ECO:0007669"/>
    <property type="project" value="TreeGrafter"/>
</dbReference>
<feature type="region of interest" description="Disordered" evidence="7">
    <location>
        <begin position="4886"/>
        <end position="4907"/>
    </location>
</feature>
<dbReference type="GO" id="GO:0042060">
    <property type="term" value="P:wound healing"/>
    <property type="evidence" value="ECO:0007669"/>
    <property type="project" value="TreeGrafter"/>
</dbReference>
<evidence type="ECO:0000256" key="3">
    <source>
        <dbReference type="ARBA" id="ARBA00022553"/>
    </source>
</evidence>
<dbReference type="EMBL" id="JANPWB010000004">
    <property type="protein sequence ID" value="KAJ1194975.1"/>
    <property type="molecule type" value="Genomic_DNA"/>
</dbReference>
<dbReference type="Gene3D" id="3.90.1290.10">
    <property type="entry name" value="Plakin repeat"/>
    <property type="match status" value="10"/>
</dbReference>
<comment type="subcellular location">
    <subcellularLocation>
        <location evidence="1">Cell junction</location>
    </subcellularLocation>
</comment>
<feature type="compositionally biased region" description="Basic and acidic residues" evidence="7">
    <location>
        <begin position="5575"/>
        <end position="5595"/>
    </location>
</feature>
<keyword evidence="5" id="KW-0965">Cell junction</keyword>
<gene>
    <name evidence="8" type="ORF">NDU88_004259</name>
</gene>
<accession>A0AAV7V0R4</accession>
<comment type="similarity">
    <text evidence="2">Belongs to the plakin or cytolinker family.</text>
</comment>
<name>A0AAV7V0R4_PLEWA</name>
<keyword evidence="4" id="KW-0677">Repeat</keyword>
<evidence type="ECO:0000256" key="5">
    <source>
        <dbReference type="ARBA" id="ARBA00022949"/>
    </source>
</evidence>
<evidence type="ECO:0008006" key="10">
    <source>
        <dbReference type="Google" id="ProtNLM"/>
    </source>
</evidence>
<protein>
    <recommendedName>
        <fullName evidence="10">Epiplakin</fullName>
    </recommendedName>
</protein>
<evidence type="ECO:0000256" key="1">
    <source>
        <dbReference type="ARBA" id="ARBA00004282"/>
    </source>
</evidence>
<dbReference type="GO" id="GO:0045095">
    <property type="term" value="C:keratin filament"/>
    <property type="evidence" value="ECO:0007669"/>
    <property type="project" value="TreeGrafter"/>
</dbReference>
<proteinExistence type="inferred from homology"/>
<comment type="caution">
    <text evidence="8">The sequence shown here is derived from an EMBL/GenBank/DDBJ whole genome shotgun (WGS) entry which is preliminary data.</text>
</comment>
<dbReference type="GO" id="GO:0070161">
    <property type="term" value="C:anchoring junction"/>
    <property type="evidence" value="ECO:0007669"/>
    <property type="project" value="UniProtKB-SubCell"/>
</dbReference>
<dbReference type="InterPro" id="IPR035915">
    <property type="entry name" value="Plakin_repeat_sf"/>
</dbReference>
<dbReference type="FunFam" id="3.90.1290.10:FF:000001">
    <property type="entry name" value="Plectin a"/>
    <property type="match status" value="10"/>
</dbReference>
<reference evidence="8" key="1">
    <citation type="journal article" date="2022" name="bioRxiv">
        <title>Sequencing and chromosome-scale assembly of the giantPleurodeles waltlgenome.</title>
        <authorList>
            <person name="Brown T."/>
            <person name="Elewa A."/>
            <person name="Iarovenko S."/>
            <person name="Subramanian E."/>
            <person name="Araus A.J."/>
            <person name="Petzold A."/>
            <person name="Susuki M."/>
            <person name="Suzuki K.-i.T."/>
            <person name="Hayashi T."/>
            <person name="Toyoda A."/>
            <person name="Oliveira C."/>
            <person name="Osipova E."/>
            <person name="Leigh N.D."/>
            <person name="Simon A."/>
            <person name="Yun M.H."/>
        </authorList>
    </citation>
    <scope>NUCLEOTIDE SEQUENCE</scope>
    <source>
        <strain evidence="8">20211129_DDA</strain>
        <tissue evidence="8">Liver</tissue>
    </source>
</reference>
<evidence type="ECO:0000313" key="9">
    <source>
        <dbReference type="Proteomes" id="UP001066276"/>
    </source>
</evidence>
<keyword evidence="9" id="KW-1185">Reference proteome</keyword>
<feature type="compositionally biased region" description="Polar residues" evidence="7">
    <location>
        <begin position="5562"/>
        <end position="5574"/>
    </location>
</feature>
<dbReference type="PANTHER" id="PTHR23169">
    <property type="entry name" value="ENVOPLAKIN"/>
    <property type="match status" value="1"/>
</dbReference>
<dbReference type="GO" id="GO:0016020">
    <property type="term" value="C:membrane"/>
    <property type="evidence" value="ECO:0007669"/>
    <property type="project" value="TreeGrafter"/>
</dbReference>
<feature type="region of interest" description="Disordered" evidence="7">
    <location>
        <begin position="5558"/>
        <end position="5595"/>
    </location>
</feature>
<keyword evidence="6" id="KW-0175">Coiled coil</keyword>
<evidence type="ECO:0000256" key="6">
    <source>
        <dbReference type="ARBA" id="ARBA00023054"/>
    </source>
</evidence>
<dbReference type="SMART" id="SM00250">
    <property type="entry name" value="PLEC"/>
    <property type="match status" value="50"/>
</dbReference>
<evidence type="ECO:0000256" key="7">
    <source>
        <dbReference type="SAM" id="MobiDB-lite"/>
    </source>
</evidence>